<name>A0ABP8AIA1_9ACTN</name>
<protein>
    <submittedName>
        <fullName evidence="2">Uncharacterized protein</fullName>
    </submittedName>
</protein>
<evidence type="ECO:0000256" key="1">
    <source>
        <dbReference type="SAM" id="MobiDB-lite"/>
    </source>
</evidence>
<keyword evidence="3" id="KW-1185">Reference proteome</keyword>
<feature type="region of interest" description="Disordered" evidence="1">
    <location>
        <begin position="1"/>
        <end position="22"/>
    </location>
</feature>
<evidence type="ECO:0000313" key="2">
    <source>
        <dbReference type="EMBL" id="GAA4184445.1"/>
    </source>
</evidence>
<organism evidence="2 3">
    <name type="scientific">Streptosporangium oxazolinicum</name>
    <dbReference type="NCBI Taxonomy" id="909287"/>
    <lineage>
        <taxon>Bacteria</taxon>
        <taxon>Bacillati</taxon>
        <taxon>Actinomycetota</taxon>
        <taxon>Actinomycetes</taxon>
        <taxon>Streptosporangiales</taxon>
        <taxon>Streptosporangiaceae</taxon>
        <taxon>Streptosporangium</taxon>
    </lineage>
</organism>
<gene>
    <name evidence="2" type="ORF">GCM10022252_13360</name>
</gene>
<evidence type="ECO:0000313" key="3">
    <source>
        <dbReference type="Proteomes" id="UP001501251"/>
    </source>
</evidence>
<dbReference type="EMBL" id="BAABAQ010000002">
    <property type="protein sequence ID" value="GAA4184445.1"/>
    <property type="molecule type" value="Genomic_DNA"/>
</dbReference>
<proteinExistence type="predicted"/>
<accession>A0ABP8AIA1</accession>
<dbReference type="Proteomes" id="UP001501251">
    <property type="component" value="Unassembled WGS sequence"/>
</dbReference>
<reference evidence="3" key="1">
    <citation type="journal article" date="2019" name="Int. J. Syst. Evol. Microbiol.">
        <title>The Global Catalogue of Microorganisms (GCM) 10K type strain sequencing project: providing services to taxonomists for standard genome sequencing and annotation.</title>
        <authorList>
            <consortium name="The Broad Institute Genomics Platform"/>
            <consortium name="The Broad Institute Genome Sequencing Center for Infectious Disease"/>
            <person name="Wu L."/>
            <person name="Ma J."/>
        </authorList>
    </citation>
    <scope>NUCLEOTIDE SEQUENCE [LARGE SCALE GENOMIC DNA]</scope>
    <source>
        <strain evidence="3">JCM 17388</strain>
    </source>
</reference>
<sequence length="67" mass="7129">MRAVRVPERVSPGSQASPGEAFGAVRSFPDPVRFLLGLPTGIAVTHRSGLLARGRQKGGPNMIEDEM</sequence>
<comment type="caution">
    <text evidence="2">The sequence shown here is derived from an EMBL/GenBank/DDBJ whole genome shotgun (WGS) entry which is preliminary data.</text>
</comment>